<feature type="transmembrane region" description="Helical" evidence="7">
    <location>
        <begin position="306"/>
        <end position="327"/>
    </location>
</feature>
<evidence type="ECO:0000259" key="8">
    <source>
        <dbReference type="PROSITE" id="PS50850"/>
    </source>
</evidence>
<keyword evidence="4 7" id="KW-0812">Transmembrane</keyword>
<dbReference type="AlphaFoldDB" id="A0A1Q4LFM3"/>
<dbReference type="GO" id="GO:0005886">
    <property type="term" value="C:plasma membrane"/>
    <property type="evidence" value="ECO:0007669"/>
    <property type="project" value="UniProtKB-SubCell"/>
</dbReference>
<evidence type="ECO:0000256" key="1">
    <source>
        <dbReference type="ARBA" id="ARBA00004651"/>
    </source>
</evidence>
<dbReference type="InterPro" id="IPR050189">
    <property type="entry name" value="MFS_Efflux_Transporters"/>
</dbReference>
<evidence type="ECO:0000256" key="4">
    <source>
        <dbReference type="ARBA" id="ARBA00022692"/>
    </source>
</evidence>
<evidence type="ECO:0000256" key="5">
    <source>
        <dbReference type="ARBA" id="ARBA00022989"/>
    </source>
</evidence>
<feature type="transmembrane region" description="Helical" evidence="7">
    <location>
        <begin position="20"/>
        <end position="43"/>
    </location>
</feature>
<dbReference type="InterPro" id="IPR011701">
    <property type="entry name" value="MFS"/>
</dbReference>
<name>A0A1Q4LFM3_BACCE</name>
<accession>A0A1Q4LFM3</accession>
<dbReference type="RefSeq" id="WP_073515568.1">
    <property type="nucleotide sequence ID" value="NZ_MPOM01000003.1"/>
</dbReference>
<keyword evidence="5 7" id="KW-1133">Transmembrane helix</keyword>
<comment type="caution">
    <text evidence="9">The sequence shown here is derived from an EMBL/GenBank/DDBJ whole genome shotgun (WGS) entry which is preliminary data.</text>
</comment>
<feature type="domain" description="Major facilitator superfamily (MFS) profile" evidence="8">
    <location>
        <begin position="18"/>
        <end position="393"/>
    </location>
</feature>
<dbReference type="InterPro" id="IPR036259">
    <property type="entry name" value="MFS_trans_sf"/>
</dbReference>
<evidence type="ECO:0000313" key="10">
    <source>
        <dbReference type="Proteomes" id="UP000186535"/>
    </source>
</evidence>
<sequence length="397" mass="42738">MRSERGVEVFFMKNSKSVLIFILAVGVFGILNTEMGYIGLLPALSDHFDVSVSKASLMVSLFALAIAIAAPTLPLVFSGVNRKTVMLFVLAIFIIGNVISIFTTNFTVALVARVIPAFFHPVYVSMALSVAAISVNAKEAPKAVAKVFIGVSAGMVLGVPIVNFLANVFTLEISLVFFALVNIVAFIMTIVFIPSMPVQEKLSYGSQLKILTKGITWLSILAVTFLNGAVFGIYSYLAEYLDVVTEMSPYMISIMLFVYGLANIIGNILAGRLLTIAPVRTVIMYPIALIALYIAFFFVADLTIPTAIIIVIWGVFGGIGGNINQYWMMSSAPNSPDFANGLFLTSCNLGTTIGTGIAGIIIAQIGTKYILFVGMFALVLGFICILLRNMLYKSTNA</sequence>
<keyword evidence="6 7" id="KW-0472">Membrane</keyword>
<evidence type="ECO:0000256" key="3">
    <source>
        <dbReference type="ARBA" id="ARBA00022475"/>
    </source>
</evidence>
<organism evidence="9 10">
    <name type="scientific">Bacillus cereus</name>
    <dbReference type="NCBI Taxonomy" id="1396"/>
    <lineage>
        <taxon>Bacteria</taxon>
        <taxon>Bacillati</taxon>
        <taxon>Bacillota</taxon>
        <taxon>Bacilli</taxon>
        <taxon>Bacillales</taxon>
        <taxon>Bacillaceae</taxon>
        <taxon>Bacillus</taxon>
        <taxon>Bacillus cereus group</taxon>
    </lineage>
</organism>
<protein>
    <submittedName>
        <fullName evidence="9">Arabinose ABC transporter permease</fullName>
    </submittedName>
</protein>
<dbReference type="EMBL" id="MPON01000001">
    <property type="protein sequence ID" value="OKA40937.1"/>
    <property type="molecule type" value="Genomic_DNA"/>
</dbReference>
<evidence type="ECO:0000256" key="7">
    <source>
        <dbReference type="SAM" id="Phobius"/>
    </source>
</evidence>
<evidence type="ECO:0000256" key="6">
    <source>
        <dbReference type="ARBA" id="ARBA00023136"/>
    </source>
</evidence>
<dbReference type="SUPFAM" id="SSF103473">
    <property type="entry name" value="MFS general substrate transporter"/>
    <property type="match status" value="1"/>
</dbReference>
<feature type="transmembrane region" description="Helical" evidence="7">
    <location>
        <begin position="175"/>
        <end position="194"/>
    </location>
</feature>
<dbReference type="PROSITE" id="PS50850">
    <property type="entry name" value="MFS"/>
    <property type="match status" value="1"/>
</dbReference>
<dbReference type="Gene3D" id="1.20.1250.20">
    <property type="entry name" value="MFS general substrate transporter like domains"/>
    <property type="match status" value="2"/>
</dbReference>
<dbReference type="InterPro" id="IPR020846">
    <property type="entry name" value="MFS_dom"/>
</dbReference>
<keyword evidence="3" id="KW-1003">Cell membrane</keyword>
<reference evidence="9 10" key="1">
    <citation type="submission" date="2016-11" db="EMBL/GenBank/DDBJ databases">
        <title>Identification of Bacillus cereus isolated from egg-white.</title>
        <authorList>
            <person name="Soni A."/>
            <person name="Oey I."/>
            <person name="Silcock P."/>
            <person name="Bremer P."/>
        </authorList>
    </citation>
    <scope>NUCLEOTIDE SEQUENCE [LARGE SCALE GENOMIC DNA]</scope>
    <source>
        <strain evidence="9 10">NZAS03</strain>
    </source>
</reference>
<feature type="transmembrane region" description="Helical" evidence="7">
    <location>
        <begin position="147"/>
        <end position="169"/>
    </location>
</feature>
<dbReference type="PANTHER" id="PTHR43124:SF3">
    <property type="entry name" value="CHLORAMPHENICOL EFFLUX PUMP RV0191"/>
    <property type="match status" value="1"/>
</dbReference>
<dbReference type="PANTHER" id="PTHR43124">
    <property type="entry name" value="PURINE EFFLUX PUMP PBUE"/>
    <property type="match status" value="1"/>
</dbReference>
<feature type="transmembrane region" description="Helical" evidence="7">
    <location>
        <begin position="249"/>
        <end position="270"/>
    </location>
</feature>
<keyword evidence="2" id="KW-0813">Transport</keyword>
<feature type="transmembrane region" description="Helical" evidence="7">
    <location>
        <begin position="55"/>
        <end position="77"/>
    </location>
</feature>
<gene>
    <name evidence="9" type="ORF">BJR07_03205</name>
</gene>
<feature type="transmembrane region" description="Helical" evidence="7">
    <location>
        <begin position="282"/>
        <end position="300"/>
    </location>
</feature>
<dbReference type="CDD" id="cd17324">
    <property type="entry name" value="MFS_NepI_like"/>
    <property type="match status" value="1"/>
</dbReference>
<feature type="transmembrane region" description="Helical" evidence="7">
    <location>
        <begin position="114"/>
        <end position="135"/>
    </location>
</feature>
<feature type="transmembrane region" description="Helical" evidence="7">
    <location>
        <begin position="369"/>
        <end position="387"/>
    </location>
</feature>
<proteinExistence type="predicted"/>
<dbReference type="Proteomes" id="UP000186535">
    <property type="component" value="Unassembled WGS sequence"/>
</dbReference>
<feature type="transmembrane region" description="Helical" evidence="7">
    <location>
        <begin position="84"/>
        <end position="102"/>
    </location>
</feature>
<feature type="transmembrane region" description="Helical" evidence="7">
    <location>
        <begin position="339"/>
        <end position="363"/>
    </location>
</feature>
<evidence type="ECO:0000256" key="2">
    <source>
        <dbReference type="ARBA" id="ARBA00022448"/>
    </source>
</evidence>
<feature type="transmembrane region" description="Helical" evidence="7">
    <location>
        <begin position="215"/>
        <end position="237"/>
    </location>
</feature>
<comment type="subcellular location">
    <subcellularLocation>
        <location evidence="1">Cell membrane</location>
        <topology evidence="1">Multi-pass membrane protein</topology>
    </subcellularLocation>
</comment>
<dbReference type="GO" id="GO:0022857">
    <property type="term" value="F:transmembrane transporter activity"/>
    <property type="evidence" value="ECO:0007669"/>
    <property type="project" value="InterPro"/>
</dbReference>
<evidence type="ECO:0000313" key="9">
    <source>
        <dbReference type="EMBL" id="OKA40937.1"/>
    </source>
</evidence>
<dbReference type="Pfam" id="PF07690">
    <property type="entry name" value="MFS_1"/>
    <property type="match status" value="1"/>
</dbReference>